<dbReference type="InterPro" id="IPR020846">
    <property type="entry name" value="MFS_dom"/>
</dbReference>
<feature type="transmembrane region" description="Helical" evidence="9">
    <location>
        <begin position="21"/>
        <end position="39"/>
    </location>
</feature>
<feature type="transmembrane region" description="Helical" evidence="9">
    <location>
        <begin position="398"/>
        <end position="415"/>
    </location>
</feature>
<feature type="transmembrane region" description="Helical" evidence="9">
    <location>
        <begin position="104"/>
        <end position="122"/>
    </location>
</feature>
<dbReference type="SUPFAM" id="SSF103473">
    <property type="entry name" value="MFS general substrate transporter"/>
    <property type="match status" value="1"/>
</dbReference>
<dbReference type="InterPro" id="IPR005828">
    <property type="entry name" value="MFS_sugar_transport-like"/>
</dbReference>
<feature type="transmembrane region" description="Helical" evidence="9">
    <location>
        <begin position="162"/>
        <end position="189"/>
    </location>
</feature>
<dbReference type="GO" id="GO:0005351">
    <property type="term" value="F:carbohydrate:proton symporter activity"/>
    <property type="evidence" value="ECO:0007669"/>
    <property type="project" value="TreeGrafter"/>
</dbReference>
<dbReference type="Gene3D" id="1.20.1250.20">
    <property type="entry name" value="MFS general substrate transporter like domains"/>
    <property type="match status" value="1"/>
</dbReference>
<gene>
    <name evidence="11" type="ORF">EV421DRAFT_1889889</name>
</gene>
<evidence type="ECO:0000256" key="8">
    <source>
        <dbReference type="RuleBase" id="RU003346"/>
    </source>
</evidence>
<protein>
    <submittedName>
        <fullName evidence="11">MFS monosaccharide transporter</fullName>
    </submittedName>
</protein>
<dbReference type="PANTHER" id="PTHR48022">
    <property type="entry name" value="PLASTIDIC GLUCOSE TRANSPORTER 4"/>
    <property type="match status" value="1"/>
</dbReference>
<dbReference type="InterPro" id="IPR036259">
    <property type="entry name" value="MFS_trans_sf"/>
</dbReference>
<organism evidence="11 12">
    <name type="scientific">Armillaria borealis</name>
    <dbReference type="NCBI Taxonomy" id="47425"/>
    <lineage>
        <taxon>Eukaryota</taxon>
        <taxon>Fungi</taxon>
        <taxon>Dikarya</taxon>
        <taxon>Basidiomycota</taxon>
        <taxon>Agaricomycotina</taxon>
        <taxon>Agaricomycetes</taxon>
        <taxon>Agaricomycetidae</taxon>
        <taxon>Agaricales</taxon>
        <taxon>Marasmiineae</taxon>
        <taxon>Physalacriaceae</taxon>
        <taxon>Armillaria</taxon>
    </lineage>
</organism>
<comment type="catalytic activity">
    <reaction evidence="7">
        <text>myo-inositol(out) + H(+)(out) = myo-inositol(in) + H(+)(in)</text>
        <dbReference type="Rhea" id="RHEA:60364"/>
        <dbReference type="ChEBI" id="CHEBI:15378"/>
        <dbReference type="ChEBI" id="CHEBI:17268"/>
    </reaction>
</comment>
<keyword evidence="3 8" id="KW-0813">Transport</keyword>
<feature type="domain" description="Major facilitator superfamily (MFS) profile" evidence="10">
    <location>
        <begin position="26"/>
        <end position="457"/>
    </location>
</feature>
<name>A0AA39MUL3_9AGAR</name>
<evidence type="ECO:0000256" key="4">
    <source>
        <dbReference type="ARBA" id="ARBA00022692"/>
    </source>
</evidence>
<dbReference type="PROSITE" id="PS00216">
    <property type="entry name" value="SUGAR_TRANSPORT_1"/>
    <property type="match status" value="2"/>
</dbReference>
<dbReference type="CDD" id="cd17356">
    <property type="entry name" value="MFS_HXT"/>
    <property type="match status" value="1"/>
</dbReference>
<dbReference type="PROSITE" id="PS50850">
    <property type="entry name" value="MFS"/>
    <property type="match status" value="1"/>
</dbReference>
<dbReference type="InterPro" id="IPR003663">
    <property type="entry name" value="Sugar/inositol_transpt"/>
</dbReference>
<dbReference type="GO" id="GO:0016020">
    <property type="term" value="C:membrane"/>
    <property type="evidence" value="ECO:0007669"/>
    <property type="project" value="UniProtKB-SubCell"/>
</dbReference>
<evidence type="ECO:0000256" key="5">
    <source>
        <dbReference type="ARBA" id="ARBA00022989"/>
    </source>
</evidence>
<sequence>MAGGPLASGPGIGANAPKNKAAGLIMVCFSAFGGILFGYDTGVISGVKEMPNWLQTFGYATGNPEVPYAITSSTESLVVSILSAGTFFGALAGAPVADYIGRKWGIILACLVFSVGVAMQTASTAIPLFVVGRVFAGLGVGLVSCLAPMYQSETAPKWIRGAVVSLYQFSITVVQFIWAFVLASGMIFLPESPRWLIKKGRDDQAAVSLSRLTGLPADHPDLEADIIEIRANLEEEQAMGETSYLDCFRNTKNRMALRTWTGILIQAWQQLTWKYVYARWFNFIFYYGTTFFQNSGITSPFLISIATAIVNVFMTIPGIYGVEKVGRRNLLLYGAAGMCICEFIVAIVGVTISVDNVTGQKVLIAFVCIYIAIFASTWGPIAWVITGEIFPLEVRAKAMSLSVASNWLWNFAIGYATPYLVNPGAGNANLGSKVFFIWGSTCACCCIFTYFFIPETKGLSLEQIDLMYQHTLPINSLRYRARLIAEGQELKHDIDHKEDASEPEKPRV</sequence>
<dbReference type="PROSITE" id="PS00217">
    <property type="entry name" value="SUGAR_TRANSPORT_2"/>
    <property type="match status" value="1"/>
</dbReference>
<evidence type="ECO:0000256" key="7">
    <source>
        <dbReference type="ARBA" id="ARBA00049119"/>
    </source>
</evidence>
<evidence type="ECO:0000256" key="9">
    <source>
        <dbReference type="SAM" id="Phobius"/>
    </source>
</evidence>
<evidence type="ECO:0000313" key="11">
    <source>
        <dbReference type="EMBL" id="KAK0446793.1"/>
    </source>
</evidence>
<accession>A0AA39MUL3</accession>
<feature type="transmembrane region" description="Helical" evidence="9">
    <location>
        <begin position="77"/>
        <end position="97"/>
    </location>
</feature>
<keyword evidence="12" id="KW-1185">Reference proteome</keyword>
<feature type="transmembrane region" description="Helical" evidence="9">
    <location>
        <begin position="435"/>
        <end position="453"/>
    </location>
</feature>
<evidence type="ECO:0000256" key="3">
    <source>
        <dbReference type="ARBA" id="ARBA00022448"/>
    </source>
</evidence>
<dbReference type="PRINTS" id="PR00171">
    <property type="entry name" value="SUGRTRNSPORT"/>
</dbReference>
<comment type="subcellular location">
    <subcellularLocation>
        <location evidence="1">Membrane</location>
        <topology evidence="1">Multi-pass membrane protein</topology>
    </subcellularLocation>
</comment>
<keyword evidence="5 9" id="KW-1133">Transmembrane helix</keyword>
<evidence type="ECO:0000256" key="1">
    <source>
        <dbReference type="ARBA" id="ARBA00004141"/>
    </source>
</evidence>
<dbReference type="AlphaFoldDB" id="A0AA39MUL3"/>
<feature type="transmembrane region" description="Helical" evidence="9">
    <location>
        <begin position="364"/>
        <end position="386"/>
    </location>
</feature>
<dbReference type="PANTHER" id="PTHR48022:SF17">
    <property type="entry name" value="HEXOSE TRANSPORTER"/>
    <property type="match status" value="1"/>
</dbReference>
<feature type="transmembrane region" description="Helical" evidence="9">
    <location>
        <begin position="301"/>
        <end position="323"/>
    </location>
</feature>
<feature type="transmembrane region" description="Helical" evidence="9">
    <location>
        <begin position="330"/>
        <end position="352"/>
    </location>
</feature>
<dbReference type="InterPro" id="IPR005829">
    <property type="entry name" value="Sugar_transporter_CS"/>
</dbReference>
<dbReference type="NCBIfam" id="TIGR00879">
    <property type="entry name" value="SP"/>
    <property type="match status" value="1"/>
</dbReference>
<evidence type="ECO:0000256" key="2">
    <source>
        <dbReference type="ARBA" id="ARBA00010992"/>
    </source>
</evidence>
<comment type="similarity">
    <text evidence="2 8">Belongs to the major facilitator superfamily. Sugar transporter (TC 2.A.1.1) family.</text>
</comment>
<dbReference type="InterPro" id="IPR050360">
    <property type="entry name" value="MFS_Sugar_Transporters"/>
</dbReference>
<evidence type="ECO:0000256" key="6">
    <source>
        <dbReference type="ARBA" id="ARBA00023136"/>
    </source>
</evidence>
<comment type="caution">
    <text evidence="11">The sequence shown here is derived from an EMBL/GenBank/DDBJ whole genome shotgun (WGS) entry which is preliminary data.</text>
</comment>
<evidence type="ECO:0000259" key="10">
    <source>
        <dbReference type="PROSITE" id="PS50850"/>
    </source>
</evidence>
<evidence type="ECO:0000313" key="12">
    <source>
        <dbReference type="Proteomes" id="UP001175226"/>
    </source>
</evidence>
<keyword evidence="4 9" id="KW-0812">Transmembrane</keyword>
<proteinExistence type="inferred from homology"/>
<dbReference type="EMBL" id="JAUEPT010000013">
    <property type="protein sequence ID" value="KAK0446793.1"/>
    <property type="molecule type" value="Genomic_DNA"/>
</dbReference>
<reference evidence="11" key="1">
    <citation type="submission" date="2023-06" db="EMBL/GenBank/DDBJ databases">
        <authorList>
            <consortium name="Lawrence Berkeley National Laboratory"/>
            <person name="Ahrendt S."/>
            <person name="Sahu N."/>
            <person name="Indic B."/>
            <person name="Wong-Bajracharya J."/>
            <person name="Merenyi Z."/>
            <person name="Ke H.-M."/>
            <person name="Monk M."/>
            <person name="Kocsube S."/>
            <person name="Drula E."/>
            <person name="Lipzen A."/>
            <person name="Balint B."/>
            <person name="Henrissat B."/>
            <person name="Andreopoulos B."/>
            <person name="Martin F.M."/>
            <person name="Harder C.B."/>
            <person name="Rigling D."/>
            <person name="Ford K.L."/>
            <person name="Foster G.D."/>
            <person name="Pangilinan J."/>
            <person name="Papanicolaou A."/>
            <person name="Barry K."/>
            <person name="LaButti K."/>
            <person name="Viragh M."/>
            <person name="Koriabine M."/>
            <person name="Yan M."/>
            <person name="Riley R."/>
            <person name="Champramary S."/>
            <person name="Plett K.L."/>
            <person name="Tsai I.J."/>
            <person name="Slot J."/>
            <person name="Sipos G."/>
            <person name="Plett J."/>
            <person name="Nagy L.G."/>
            <person name="Grigoriev I.V."/>
        </authorList>
    </citation>
    <scope>NUCLEOTIDE SEQUENCE</scope>
    <source>
        <strain evidence="11">FPL87.14</strain>
    </source>
</reference>
<dbReference type="Proteomes" id="UP001175226">
    <property type="component" value="Unassembled WGS sequence"/>
</dbReference>
<dbReference type="Pfam" id="PF00083">
    <property type="entry name" value="Sugar_tr"/>
    <property type="match status" value="2"/>
</dbReference>
<keyword evidence="6 9" id="KW-0472">Membrane</keyword>